<dbReference type="InterPro" id="IPR029068">
    <property type="entry name" value="Glyas_Bleomycin-R_OHBP_Dase"/>
</dbReference>
<dbReference type="PROSITE" id="PS51819">
    <property type="entry name" value="VOC"/>
    <property type="match status" value="1"/>
</dbReference>
<dbReference type="InterPro" id="IPR037523">
    <property type="entry name" value="VOC_core"/>
</dbReference>
<dbReference type="InterPro" id="IPR004360">
    <property type="entry name" value="Glyas_Fos-R_dOase_dom"/>
</dbReference>
<organism evidence="2 3">
    <name type="scientific">Halobacillus litoralis</name>
    <dbReference type="NCBI Taxonomy" id="45668"/>
    <lineage>
        <taxon>Bacteria</taxon>
        <taxon>Bacillati</taxon>
        <taxon>Bacillota</taxon>
        <taxon>Bacilli</taxon>
        <taxon>Bacillales</taxon>
        <taxon>Bacillaceae</taxon>
        <taxon>Halobacillus</taxon>
    </lineage>
</organism>
<feature type="domain" description="VOC" evidence="1">
    <location>
        <begin position="4"/>
        <end position="118"/>
    </location>
</feature>
<dbReference type="Proteomes" id="UP000287756">
    <property type="component" value="Chromosome"/>
</dbReference>
<dbReference type="Pfam" id="PF00903">
    <property type="entry name" value="Glyoxalase"/>
    <property type="match status" value="1"/>
</dbReference>
<sequence length="130" mass="15306">MNFREFGIILFVEHYEDCINFYKNGLRLEVRNVKDTLTTFELPQGYLMVEQEGVGFMYEKNRAQNPVVLRFDVHHLEEQVKVLKQRGIDFSQERLEFDWGTIAVLQDPDGNRIELGEINETSGSYAKDER</sequence>
<evidence type="ECO:0000313" key="3">
    <source>
        <dbReference type="Proteomes" id="UP000287756"/>
    </source>
</evidence>
<evidence type="ECO:0000313" key="2">
    <source>
        <dbReference type="EMBL" id="QAS54469.1"/>
    </source>
</evidence>
<dbReference type="EMBL" id="CP026118">
    <property type="protein sequence ID" value="QAS54469.1"/>
    <property type="molecule type" value="Genomic_DNA"/>
</dbReference>
<dbReference type="RefSeq" id="WP_128526730.1">
    <property type="nucleotide sequence ID" value="NZ_CP026118.1"/>
</dbReference>
<protein>
    <submittedName>
        <fullName evidence="2">Glyoxalase/bleomycin resistance/dioxygenase family protein</fullName>
    </submittedName>
</protein>
<accession>A0A410MIB3</accession>
<name>A0A410MIB3_9BACI</name>
<gene>
    <name evidence="2" type="ORF">HLI_20735</name>
</gene>
<evidence type="ECO:0000259" key="1">
    <source>
        <dbReference type="PROSITE" id="PS51819"/>
    </source>
</evidence>
<proteinExistence type="predicted"/>
<dbReference type="KEGG" id="hli:HLI_20735"/>
<dbReference type="SUPFAM" id="SSF54593">
    <property type="entry name" value="Glyoxalase/Bleomycin resistance protein/Dihydroxybiphenyl dioxygenase"/>
    <property type="match status" value="1"/>
</dbReference>
<dbReference type="AlphaFoldDB" id="A0A410MIB3"/>
<dbReference type="Gene3D" id="3.10.180.10">
    <property type="entry name" value="2,3-Dihydroxybiphenyl 1,2-Dioxygenase, domain 1"/>
    <property type="match status" value="1"/>
</dbReference>
<keyword evidence="2" id="KW-0560">Oxidoreductase</keyword>
<reference evidence="2 3" key="1">
    <citation type="submission" date="2018-01" db="EMBL/GenBank/DDBJ databases">
        <title>The whole genome sequencing and assembly of Halobacillus litoralis ERB031 strain.</title>
        <authorList>
            <person name="Lee S.-J."/>
            <person name="Park M.-K."/>
            <person name="Kim J.-Y."/>
            <person name="Lee Y.-J."/>
            <person name="Yi H."/>
            <person name="Bahn Y.-S."/>
            <person name="Kim J.F."/>
            <person name="Lee D.-W."/>
        </authorList>
    </citation>
    <scope>NUCLEOTIDE SEQUENCE [LARGE SCALE GENOMIC DNA]</scope>
    <source>
        <strain evidence="2 3">ERB 031</strain>
    </source>
</reference>
<keyword evidence="2" id="KW-0223">Dioxygenase</keyword>
<dbReference type="OrthoDB" id="9796521at2"/>
<dbReference type="GO" id="GO:0051213">
    <property type="term" value="F:dioxygenase activity"/>
    <property type="evidence" value="ECO:0007669"/>
    <property type="project" value="UniProtKB-KW"/>
</dbReference>